<feature type="region of interest" description="Disordered" evidence="1">
    <location>
        <begin position="514"/>
        <end position="560"/>
    </location>
</feature>
<dbReference type="InterPro" id="IPR059009">
    <property type="entry name" value="Znf_C2H2_17_1st"/>
</dbReference>
<feature type="compositionally biased region" description="Basic and acidic residues" evidence="1">
    <location>
        <begin position="514"/>
        <end position="529"/>
    </location>
</feature>
<dbReference type="AlphaFoldDB" id="A0A9Q9EF94"/>
<reference evidence="3" key="1">
    <citation type="submission" date="2022-06" db="EMBL/GenBank/DDBJ databases">
        <title>Complete genome sequences of two strains of the flax pathogen Septoria linicola.</title>
        <authorList>
            <person name="Lapalu N."/>
            <person name="Simon A."/>
            <person name="Demenou B."/>
            <person name="Paumier D."/>
            <person name="Guillot M.-P."/>
            <person name="Gout L."/>
            <person name="Valade R."/>
        </authorList>
    </citation>
    <scope>NUCLEOTIDE SEQUENCE</scope>
    <source>
        <strain evidence="3">SE15195</strain>
    </source>
</reference>
<dbReference type="Pfam" id="PF26177">
    <property type="entry name" value="zf_C2H2_17_1st"/>
    <property type="match status" value="1"/>
</dbReference>
<evidence type="ECO:0000259" key="2">
    <source>
        <dbReference type="SMART" id="SM00355"/>
    </source>
</evidence>
<dbReference type="Proteomes" id="UP001056384">
    <property type="component" value="Chromosome 1"/>
</dbReference>
<evidence type="ECO:0000313" key="4">
    <source>
        <dbReference type="Proteomes" id="UP001056384"/>
    </source>
</evidence>
<dbReference type="Pfam" id="PF26176">
    <property type="entry name" value="zf_C2H2_17_2"/>
    <property type="match status" value="1"/>
</dbReference>
<protein>
    <submittedName>
        <fullName evidence="3">Zinc finger C2H2-type</fullName>
    </submittedName>
</protein>
<dbReference type="InterPro" id="IPR059095">
    <property type="entry name" value="Znf_C2H2_17_2nd"/>
</dbReference>
<feature type="region of interest" description="Disordered" evidence="1">
    <location>
        <begin position="296"/>
        <end position="323"/>
    </location>
</feature>
<evidence type="ECO:0000313" key="3">
    <source>
        <dbReference type="EMBL" id="USW47714.1"/>
    </source>
</evidence>
<proteinExistence type="predicted"/>
<feature type="region of interest" description="Disordered" evidence="1">
    <location>
        <begin position="340"/>
        <end position="407"/>
    </location>
</feature>
<organism evidence="3 4">
    <name type="scientific">Septoria linicola</name>
    <dbReference type="NCBI Taxonomy" id="215465"/>
    <lineage>
        <taxon>Eukaryota</taxon>
        <taxon>Fungi</taxon>
        <taxon>Dikarya</taxon>
        <taxon>Ascomycota</taxon>
        <taxon>Pezizomycotina</taxon>
        <taxon>Dothideomycetes</taxon>
        <taxon>Dothideomycetidae</taxon>
        <taxon>Mycosphaerellales</taxon>
        <taxon>Mycosphaerellaceae</taxon>
        <taxon>Septoria</taxon>
    </lineage>
</organism>
<accession>A0A9Q9EF94</accession>
<dbReference type="InterPro" id="IPR013087">
    <property type="entry name" value="Znf_C2H2_type"/>
</dbReference>
<dbReference type="EMBL" id="CP099418">
    <property type="protein sequence ID" value="USW47714.1"/>
    <property type="molecule type" value="Genomic_DNA"/>
</dbReference>
<feature type="region of interest" description="Disordered" evidence="1">
    <location>
        <begin position="65"/>
        <end position="91"/>
    </location>
</feature>
<feature type="compositionally biased region" description="Polar residues" evidence="1">
    <location>
        <begin position="357"/>
        <end position="390"/>
    </location>
</feature>
<gene>
    <name evidence="3" type="ORF">Slin15195_G010330</name>
</gene>
<evidence type="ECO:0000256" key="1">
    <source>
        <dbReference type="SAM" id="MobiDB-lite"/>
    </source>
</evidence>
<keyword evidence="4" id="KW-1185">Reference proteome</keyword>
<dbReference type="SMART" id="SM00355">
    <property type="entry name" value="ZnF_C2H2"/>
    <property type="match status" value="2"/>
</dbReference>
<dbReference type="Gene3D" id="3.30.160.60">
    <property type="entry name" value="Classic Zinc Finger"/>
    <property type="match status" value="1"/>
</dbReference>
<sequence>MAFRSREDQLAASEEVHSFPQPGSVLFAHPAEVTHWCHSIYPDTYPLTPPDTASDCAPSDCPDMYDSSWSQPSMPEESWPSGSAPDHGDMLQSAGRQWTAQGAPMPRQDSHSFDASSWVHVPQGPVELGLSPVLSQESQTAHSLHAVPEPDLPLLPPGLDLSFIGEPTHWNASGAMYVPPSQDLYTGMISSHEALQAGPQVHGSYPCSTVSQPVIYGPHPPMYAYQDGPAHQSRRAVSDPSCSPARRLLPRVEDPIMSMPQSHGEYYPVQPRVSGAIGEPSYVSNARSVPMDARLSRTSRDHGLPTPPPRPDTVSPAMMQGPSFASEDFSTFVRYDQEDHAPSAHTSLVHGEAPASTHLSVQRQELTPTLSRTDSNGSVPQKATSTNGSTVGEADEGRHRNHPLYSKGPEADGLYHCPFTSDPSCQHKPTKLKCNYDKFIDSHLKPFRCKIESCSKQEFSSTACLLRHEREAHGMHGHGERPHLCFYPGCERGIPGNGFPRRYNLFDHMKRVHDHKEEPHHDRSADQVPRKPASRKRKASPSGEESAAQRIKSQSAPAMSLPQEVYPVQLTAYSEHLHRHDQSVQRNMYSQWNNQKQLVEFQMNSLSSPDDQANLDRLSQNVEELRRLSHQARHG</sequence>
<feature type="domain" description="C2H2-type" evidence="2">
    <location>
        <begin position="447"/>
        <end position="473"/>
    </location>
</feature>
<name>A0A9Q9EF94_9PEZI</name>
<feature type="domain" description="C2H2-type" evidence="2">
    <location>
        <begin position="483"/>
        <end position="513"/>
    </location>
</feature>